<evidence type="ECO:0000313" key="2">
    <source>
        <dbReference type="EMBL" id="MFD1038960.1"/>
    </source>
</evidence>
<proteinExistence type="predicted"/>
<feature type="transmembrane region" description="Helical" evidence="1">
    <location>
        <begin position="46"/>
        <end position="68"/>
    </location>
</feature>
<protein>
    <submittedName>
        <fullName evidence="2">Uncharacterized protein</fullName>
    </submittedName>
</protein>
<keyword evidence="1" id="KW-0472">Membrane</keyword>
<dbReference type="EMBL" id="JBHTKJ010000028">
    <property type="protein sequence ID" value="MFD1038960.1"/>
    <property type="molecule type" value="Genomic_DNA"/>
</dbReference>
<gene>
    <name evidence="2" type="ORF">ACFQ3N_11250</name>
</gene>
<keyword evidence="1" id="KW-0812">Transmembrane</keyword>
<evidence type="ECO:0000313" key="3">
    <source>
        <dbReference type="Proteomes" id="UP001597040"/>
    </source>
</evidence>
<reference evidence="3" key="1">
    <citation type="journal article" date="2019" name="Int. J. Syst. Evol. Microbiol.">
        <title>The Global Catalogue of Microorganisms (GCM) 10K type strain sequencing project: providing services to taxonomists for standard genome sequencing and annotation.</title>
        <authorList>
            <consortium name="The Broad Institute Genomics Platform"/>
            <consortium name="The Broad Institute Genome Sequencing Center for Infectious Disease"/>
            <person name="Wu L."/>
            <person name="Ma J."/>
        </authorList>
    </citation>
    <scope>NUCLEOTIDE SEQUENCE [LARGE SCALE GENOMIC DNA]</scope>
    <source>
        <strain evidence="3">CCUG 56754</strain>
    </source>
</reference>
<accession>A0ABW3LM02</accession>
<evidence type="ECO:0000256" key="1">
    <source>
        <dbReference type="SAM" id="Phobius"/>
    </source>
</evidence>
<sequence length="80" mass="9329">MKESYQPNYFHEFHSFSGSLYQNTGANIMQLEPQEDNRDAFDCNGIFIFLAIGGFVCLSWFVLLYLVLKVEFFILKSTIM</sequence>
<keyword evidence="1" id="KW-1133">Transmembrane helix</keyword>
<name>A0ABW3LM02_9BACI</name>
<keyword evidence="3" id="KW-1185">Reference proteome</keyword>
<comment type="caution">
    <text evidence="2">The sequence shown here is derived from an EMBL/GenBank/DDBJ whole genome shotgun (WGS) entry which is preliminary data.</text>
</comment>
<dbReference type="Proteomes" id="UP001597040">
    <property type="component" value="Unassembled WGS sequence"/>
</dbReference>
<dbReference type="RefSeq" id="WP_390362444.1">
    <property type="nucleotide sequence ID" value="NZ_JBHTKJ010000028.1"/>
</dbReference>
<organism evidence="2 3">
    <name type="scientific">Virgibacillus byunsanensis</name>
    <dbReference type="NCBI Taxonomy" id="570945"/>
    <lineage>
        <taxon>Bacteria</taxon>
        <taxon>Bacillati</taxon>
        <taxon>Bacillota</taxon>
        <taxon>Bacilli</taxon>
        <taxon>Bacillales</taxon>
        <taxon>Bacillaceae</taxon>
        <taxon>Virgibacillus</taxon>
    </lineage>
</organism>